<dbReference type="PATRIC" id="fig|378806.16.peg.7076"/>
<dbReference type="Gene3D" id="1.10.10.60">
    <property type="entry name" value="Homeodomain-like"/>
    <property type="match status" value="1"/>
</dbReference>
<comment type="caution">
    <text evidence="8">The sequence shown here is derived from an EMBL/GenBank/DDBJ whole genome shotgun (WGS) entry which is preliminary data.</text>
</comment>
<evidence type="ECO:0000256" key="2">
    <source>
        <dbReference type="ARBA" id="ARBA00022840"/>
    </source>
</evidence>
<keyword evidence="3" id="KW-0805">Transcription regulation</keyword>
<dbReference type="SUPFAM" id="SSF46689">
    <property type="entry name" value="Homeodomain-like"/>
    <property type="match status" value="1"/>
</dbReference>
<dbReference type="SMART" id="SM00382">
    <property type="entry name" value="AAA"/>
    <property type="match status" value="1"/>
</dbReference>
<evidence type="ECO:0000313" key="8">
    <source>
        <dbReference type="EMBL" id="EAU67824.1"/>
    </source>
</evidence>
<dbReference type="InterPro" id="IPR002078">
    <property type="entry name" value="Sigma_54_int"/>
</dbReference>
<dbReference type="GO" id="GO:0005524">
    <property type="term" value="F:ATP binding"/>
    <property type="evidence" value="ECO:0007669"/>
    <property type="project" value="UniProtKB-KW"/>
</dbReference>
<evidence type="ECO:0000259" key="7">
    <source>
        <dbReference type="PROSITE" id="PS50045"/>
    </source>
</evidence>
<dbReference type="InterPro" id="IPR009057">
    <property type="entry name" value="Homeodomain-like_sf"/>
</dbReference>
<organism evidence="8 9">
    <name type="scientific">Stigmatella aurantiaca (strain DW4/3-1)</name>
    <dbReference type="NCBI Taxonomy" id="378806"/>
    <lineage>
        <taxon>Bacteria</taxon>
        <taxon>Pseudomonadati</taxon>
        <taxon>Myxococcota</taxon>
        <taxon>Myxococcia</taxon>
        <taxon>Myxococcales</taxon>
        <taxon>Cystobacterineae</taxon>
        <taxon>Archangiaceae</taxon>
        <taxon>Stigmatella</taxon>
    </lineage>
</organism>
<dbReference type="GO" id="GO:0006355">
    <property type="term" value="P:regulation of DNA-templated transcription"/>
    <property type="evidence" value="ECO:0007669"/>
    <property type="project" value="InterPro"/>
</dbReference>
<dbReference type="FunFam" id="3.40.50.300:FF:000006">
    <property type="entry name" value="DNA-binding transcriptional regulator NtrC"/>
    <property type="match status" value="1"/>
</dbReference>
<dbReference type="InterPro" id="IPR029016">
    <property type="entry name" value="GAF-like_dom_sf"/>
</dbReference>
<dbReference type="InterPro" id="IPR025943">
    <property type="entry name" value="Sigma_54_int_dom_ATP-bd_2"/>
</dbReference>
<dbReference type="EMBL" id="AAMD01000026">
    <property type="protein sequence ID" value="EAU67824.1"/>
    <property type="molecule type" value="Genomic_DNA"/>
</dbReference>
<dbReference type="InterPro" id="IPR003593">
    <property type="entry name" value="AAA+_ATPase"/>
</dbReference>
<dbReference type="InterPro" id="IPR027417">
    <property type="entry name" value="P-loop_NTPase"/>
</dbReference>
<dbReference type="Proteomes" id="UP000032702">
    <property type="component" value="Unassembled WGS sequence"/>
</dbReference>
<feature type="region of interest" description="Disordered" evidence="6">
    <location>
        <begin position="22"/>
        <end position="59"/>
    </location>
</feature>
<dbReference type="Gene3D" id="3.40.50.300">
    <property type="entry name" value="P-loop containing nucleotide triphosphate hydrolases"/>
    <property type="match status" value="1"/>
</dbReference>
<dbReference type="GO" id="GO:0043565">
    <property type="term" value="F:sequence-specific DNA binding"/>
    <property type="evidence" value="ECO:0007669"/>
    <property type="project" value="InterPro"/>
</dbReference>
<dbReference type="AlphaFoldDB" id="Q097E6"/>
<dbReference type="PANTHER" id="PTHR32071:SF117">
    <property type="entry name" value="PTS-DEPENDENT DIHYDROXYACETONE KINASE OPERON REGULATORY PROTEIN-RELATED"/>
    <property type="match status" value="1"/>
</dbReference>
<dbReference type="InterPro" id="IPR002197">
    <property type="entry name" value="HTH_Fis"/>
</dbReference>
<keyword evidence="2" id="KW-0067">ATP-binding</keyword>
<dbReference type="SUPFAM" id="SSF55781">
    <property type="entry name" value="GAF domain-like"/>
    <property type="match status" value="1"/>
</dbReference>
<name>Q097E6_STIAD</name>
<keyword evidence="1" id="KW-0547">Nucleotide-binding</keyword>
<evidence type="ECO:0000256" key="1">
    <source>
        <dbReference type="ARBA" id="ARBA00022741"/>
    </source>
</evidence>
<reference evidence="8 9" key="1">
    <citation type="submission" date="2006-04" db="EMBL/GenBank/DDBJ databases">
        <authorList>
            <person name="Nierman W.C."/>
        </authorList>
    </citation>
    <scope>NUCLEOTIDE SEQUENCE [LARGE SCALE GENOMIC DNA]</scope>
    <source>
        <strain evidence="8 9">DW4/3-1</strain>
    </source>
</reference>
<dbReference type="Gene3D" id="3.30.450.40">
    <property type="match status" value="1"/>
</dbReference>
<evidence type="ECO:0000256" key="4">
    <source>
        <dbReference type="ARBA" id="ARBA00023125"/>
    </source>
</evidence>
<dbReference type="Pfam" id="PF01590">
    <property type="entry name" value="GAF"/>
    <property type="match status" value="1"/>
</dbReference>
<accession>Q097E6</accession>
<gene>
    <name evidence="8" type="ORF">STIAU_3063</name>
</gene>
<dbReference type="Pfam" id="PF02954">
    <property type="entry name" value="HTH_8"/>
    <property type="match status" value="1"/>
</dbReference>
<sequence length="599" mass="66328">MRIPATVFGHDEHSVPGWTALRASSRAPPSEQTLCPPLPKRSGPAPCPPGWTPPRASVQPARQTYTRGARRPPSPVMYAWLTLWHVPTAPNDVTQDGERDRLQQERDFYRSLLELGARDSLEPFLEEALALSASMSGAKRGYIELQEDQRPEGPPRFWMAHGCYDEEVEEIRATFSRGVIAEALATGQTIVTESALRDPRFGSRNSVRRNRSEAVLCAPIGASPTLGVVYLQDRHQPGPFSEEDRKRLEIFARYLATFAERLLTLHRQREAADATQPFRGRLRAEGVIGRSASLARVLEQVSLVAPLDVNVLLTGPSGTGKTQLARVIHDNSPRASHPFLELNCAALPETLVESELFGVLPGAHSTASRKVEGKVAAAEGGTLFLDEVGDLPLTSQAKLLQLLQSREYYPLGGTRPQRADVRILAATNVDLRAAVARKTFREDLLYRLEVLPVRLPSLAERPEDLLELAEYFCASACEQHHLPRLRLSPGALRAVEAAEWPGNVRELAHKVQAAVIRASGEGVARIERRHLFPEAKGEGARGPEPLTFQEATRRFQEQLLLKTLEDTAWNITEAASKLELSRSHIYNLIAAFGLERRKP</sequence>
<proteinExistence type="predicted"/>
<dbReference type="PROSITE" id="PS50045">
    <property type="entry name" value="SIGMA54_INTERACT_4"/>
    <property type="match status" value="1"/>
</dbReference>
<evidence type="ECO:0000256" key="5">
    <source>
        <dbReference type="ARBA" id="ARBA00023163"/>
    </source>
</evidence>
<dbReference type="Pfam" id="PF00158">
    <property type="entry name" value="Sigma54_activat"/>
    <property type="match status" value="1"/>
</dbReference>
<dbReference type="PROSITE" id="PS00676">
    <property type="entry name" value="SIGMA54_INTERACT_2"/>
    <property type="match status" value="1"/>
</dbReference>
<evidence type="ECO:0000256" key="3">
    <source>
        <dbReference type="ARBA" id="ARBA00023015"/>
    </source>
</evidence>
<dbReference type="CDD" id="cd00009">
    <property type="entry name" value="AAA"/>
    <property type="match status" value="1"/>
</dbReference>
<dbReference type="PROSITE" id="PS00688">
    <property type="entry name" value="SIGMA54_INTERACT_3"/>
    <property type="match status" value="1"/>
</dbReference>
<evidence type="ECO:0000256" key="6">
    <source>
        <dbReference type="SAM" id="MobiDB-lite"/>
    </source>
</evidence>
<dbReference type="InterPro" id="IPR058031">
    <property type="entry name" value="AAA_lid_NorR"/>
</dbReference>
<keyword evidence="4" id="KW-0238">DNA-binding</keyword>
<feature type="domain" description="Sigma-54 factor interaction" evidence="7">
    <location>
        <begin position="287"/>
        <end position="516"/>
    </location>
</feature>
<evidence type="ECO:0000313" key="9">
    <source>
        <dbReference type="Proteomes" id="UP000032702"/>
    </source>
</evidence>
<dbReference type="Pfam" id="PF25601">
    <property type="entry name" value="AAA_lid_14"/>
    <property type="match status" value="1"/>
</dbReference>
<dbReference type="InterPro" id="IPR025944">
    <property type="entry name" value="Sigma_54_int_dom_CS"/>
</dbReference>
<dbReference type="Gene3D" id="1.10.8.60">
    <property type="match status" value="1"/>
</dbReference>
<protein>
    <submittedName>
        <fullName evidence="8">TaR2</fullName>
    </submittedName>
</protein>
<dbReference type="PANTHER" id="PTHR32071">
    <property type="entry name" value="TRANSCRIPTIONAL REGULATORY PROTEIN"/>
    <property type="match status" value="1"/>
</dbReference>
<keyword evidence="5" id="KW-0804">Transcription</keyword>
<dbReference type="InterPro" id="IPR003018">
    <property type="entry name" value="GAF"/>
</dbReference>
<dbReference type="SMART" id="SM00065">
    <property type="entry name" value="GAF"/>
    <property type="match status" value="1"/>
</dbReference>
<dbReference type="SUPFAM" id="SSF52540">
    <property type="entry name" value="P-loop containing nucleoside triphosphate hydrolases"/>
    <property type="match status" value="1"/>
</dbReference>